<evidence type="ECO:0000256" key="8">
    <source>
        <dbReference type="ARBA" id="ARBA00031306"/>
    </source>
</evidence>
<organism evidence="13 14">
    <name type="scientific">Sedimentibacter hydroxybenzoicus DSM 7310</name>
    <dbReference type="NCBI Taxonomy" id="1123245"/>
    <lineage>
        <taxon>Bacteria</taxon>
        <taxon>Bacillati</taxon>
        <taxon>Bacillota</taxon>
        <taxon>Tissierellia</taxon>
        <taxon>Sedimentibacter</taxon>
    </lineage>
</organism>
<dbReference type="EMBL" id="JACBNQ010000011">
    <property type="protein sequence ID" value="NYB74615.1"/>
    <property type="molecule type" value="Genomic_DNA"/>
</dbReference>
<dbReference type="GO" id="GO:0005886">
    <property type="term" value="C:plasma membrane"/>
    <property type="evidence" value="ECO:0007669"/>
    <property type="project" value="UniProtKB-SubCell"/>
</dbReference>
<keyword evidence="14" id="KW-1185">Reference proteome</keyword>
<evidence type="ECO:0000256" key="9">
    <source>
        <dbReference type="ARBA" id="ARBA00048540"/>
    </source>
</evidence>
<comment type="caution">
    <text evidence="13">The sequence shown here is derived from an EMBL/GenBank/DDBJ whole genome shotgun (WGS) entry which is preliminary data.</text>
</comment>
<reference evidence="13" key="1">
    <citation type="submission" date="2020-07" db="EMBL/GenBank/DDBJ databases">
        <title>Genomic analysis of a strain of Sedimentibacter Hydroxybenzoicus DSM7310.</title>
        <authorList>
            <person name="Ma S."/>
        </authorList>
    </citation>
    <scope>NUCLEOTIDE SEQUENCE</scope>
    <source>
        <strain evidence="13">DSM 7310</strain>
    </source>
</reference>
<accession>A0A974BL28</accession>
<comment type="similarity">
    <text evidence="10 12">Belongs to the ApbE family.</text>
</comment>
<keyword evidence="12" id="KW-0449">Lipoprotein</keyword>
<dbReference type="GO" id="GO:0016740">
    <property type="term" value="F:transferase activity"/>
    <property type="evidence" value="ECO:0007669"/>
    <property type="project" value="UniProtKB-UniRule"/>
</dbReference>
<dbReference type="InterPro" id="IPR024932">
    <property type="entry name" value="ApbE"/>
</dbReference>
<feature type="binding site" evidence="11">
    <location>
        <position position="192"/>
    </location>
    <ligand>
        <name>Mg(2+)</name>
        <dbReference type="ChEBI" id="CHEBI:18420"/>
    </ligand>
</feature>
<evidence type="ECO:0000256" key="11">
    <source>
        <dbReference type="PIRSR" id="PIRSR006268-2"/>
    </source>
</evidence>
<name>A0A974BL28_SEDHY</name>
<evidence type="ECO:0000313" key="14">
    <source>
        <dbReference type="Proteomes" id="UP000611629"/>
    </source>
</evidence>
<evidence type="ECO:0000256" key="1">
    <source>
        <dbReference type="ARBA" id="ARBA00011955"/>
    </source>
</evidence>
<keyword evidence="4 10" id="KW-0808">Transferase</keyword>
<dbReference type="PANTHER" id="PTHR30040">
    <property type="entry name" value="THIAMINE BIOSYNTHESIS LIPOPROTEIN APBE"/>
    <property type="match status" value="1"/>
</dbReference>
<proteinExistence type="inferred from homology"/>
<comment type="subcellular location">
    <subcellularLocation>
        <location evidence="12">Cell inner membrane</location>
        <topology evidence="12">Lipid-anchor</topology>
        <orientation evidence="12">Periplasmic side</orientation>
    </subcellularLocation>
</comment>
<evidence type="ECO:0000313" key="13">
    <source>
        <dbReference type="EMBL" id="NYB74615.1"/>
    </source>
</evidence>
<dbReference type="GO" id="GO:0046872">
    <property type="term" value="F:metal ion binding"/>
    <property type="evidence" value="ECO:0007669"/>
    <property type="project" value="UniProtKB-UniRule"/>
</dbReference>
<dbReference type="Proteomes" id="UP000611629">
    <property type="component" value="Unassembled WGS sequence"/>
</dbReference>
<sequence>MKKIIPLFLTGILIFAFLAGCEKQKPNIEPEYEKYSYSFLNAFDTLTQIVGYTKSEEEFNNYVKKIENRFYELHKLYDKYNDYEGINNIKTINDNAGVKPVEVDDEIIDLILFSKKMYEEVNHKTDIAMGSVLKIWHNYREEGESDPANAKIPPMEELIKASEHMDLDNVIVDIENRTVYLNDPLMSLDVGSVAKGYATELAIDEAVKDGFTSGIISAGGNVKTFGKPMDGIRERWGVGIQDPDKFRFSDNSLLDTIYINDASVVASGDYERFYIVGDRVLHHLIDPDTLMPGDYFRAVTLVTEDSGEADFLSTTVFLMPYEEGRELVESMDGVEALWIFKDGTVEATDGMKQIMKSQGATGATAQ</sequence>
<gene>
    <name evidence="13" type="ORF">HZF24_10760</name>
</gene>
<comment type="cofactor">
    <cofactor evidence="11">
        <name>Mg(2+)</name>
        <dbReference type="ChEBI" id="CHEBI:18420"/>
    </cofactor>
    <cofactor evidence="11">
        <name>Mn(2+)</name>
        <dbReference type="ChEBI" id="CHEBI:29035"/>
    </cofactor>
    <text evidence="11">Magnesium. Can also use manganese.</text>
</comment>
<evidence type="ECO:0000256" key="3">
    <source>
        <dbReference type="ARBA" id="ARBA00022630"/>
    </source>
</evidence>
<dbReference type="PANTHER" id="PTHR30040:SF2">
    <property type="entry name" value="FAD:PROTEIN FMN TRANSFERASE"/>
    <property type="match status" value="1"/>
</dbReference>
<evidence type="ECO:0000256" key="10">
    <source>
        <dbReference type="PIRNR" id="PIRNR006268"/>
    </source>
</evidence>
<keyword evidence="6 10" id="KW-0274">FAD</keyword>
<feature type="binding site" evidence="11">
    <location>
        <position position="310"/>
    </location>
    <ligand>
        <name>Mg(2+)</name>
        <dbReference type="ChEBI" id="CHEBI:18420"/>
    </ligand>
</feature>
<evidence type="ECO:0000256" key="2">
    <source>
        <dbReference type="ARBA" id="ARBA00016337"/>
    </source>
</evidence>
<dbReference type="PIRSF" id="PIRSF006268">
    <property type="entry name" value="ApbE"/>
    <property type="match status" value="1"/>
</dbReference>
<dbReference type="SUPFAM" id="SSF143631">
    <property type="entry name" value="ApbE-like"/>
    <property type="match status" value="1"/>
</dbReference>
<keyword evidence="7 10" id="KW-0460">Magnesium</keyword>
<keyword evidence="3 10" id="KW-0285">Flavoprotein</keyword>
<dbReference type="RefSeq" id="WP_179238317.1">
    <property type="nucleotide sequence ID" value="NZ_JACBNQ010000011.1"/>
</dbReference>
<dbReference type="Gene3D" id="3.10.520.10">
    <property type="entry name" value="ApbE-like domains"/>
    <property type="match status" value="1"/>
</dbReference>
<keyword evidence="5 10" id="KW-0479">Metal-binding</keyword>
<feature type="binding site" evidence="11">
    <location>
        <position position="314"/>
    </location>
    <ligand>
        <name>Mg(2+)</name>
        <dbReference type="ChEBI" id="CHEBI:18420"/>
    </ligand>
</feature>
<evidence type="ECO:0000256" key="12">
    <source>
        <dbReference type="RuleBase" id="RU363002"/>
    </source>
</evidence>
<comment type="function">
    <text evidence="12">Flavin transferase that catalyzes the transfer of the FMN moiety of FAD and its covalent binding to the hydroxyl group of a threonine residue in a target flavoprotein.</text>
</comment>
<dbReference type="Pfam" id="PF02424">
    <property type="entry name" value="ApbE"/>
    <property type="match status" value="1"/>
</dbReference>
<keyword evidence="12" id="KW-1003">Cell membrane</keyword>
<evidence type="ECO:0000256" key="6">
    <source>
        <dbReference type="ARBA" id="ARBA00022827"/>
    </source>
</evidence>
<dbReference type="InterPro" id="IPR003374">
    <property type="entry name" value="ApbE-like_sf"/>
</dbReference>
<evidence type="ECO:0000256" key="7">
    <source>
        <dbReference type="ARBA" id="ARBA00022842"/>
    </source>
</evidence>
<evidence type="ECO:0000256" key="4">
    <source>
        <dbReference type="ARBA" id="ARBA00022679"/>
    </source>
</evidence>
<dbReference type="EC" id="2.7.1.180" evidence="1 10"/>
<evidence type="ECO:0000256" key="5">
    <source>
        <dbReference type="ARBA" id="ARBA00022723"/>
    </source>
</evidence>
<dbReference type="PROSITE" id="PS51257">
    <property type="entry name" value="PROKAR_LIPOPROTEIN"/>
    <property type="match status" value="1"/>
</dbReference>
<dbReference type="AlphaFoldDB" id="A0A974BL28"/>
<protein>
    <recommendedName>
        <fullName evidence="2 10">FAD:protein FMN transferase</fullName>
        <ecNumber evidence="1 10">2.7.1.180</ecNumber>
    </recommendedName>
    <alternativeName>
        <fullName evidence="8 10">Flavin transferase</fullName>
    </alternativeName>
</protein>
<keyword evidence="12" id="KW-0472">Membrane</keyword>
<keyword evidence="12" id="KW-0997">Cell inner membrane</keyword>
<comment type="catalytic activity">
    <reaction evidence="9 10 12">
        <text>L-threonyl-[protein] + FAD = FMN-L-threonyl-[protein] + AMP + H(+)</text>
        <dbReference type="Rhea" id="RHEA:36847"/>
        <dbReference type="Rhea" id="RHEA-COMP:11060"/>
        <dbReference type="Rhea" id="RHEA-COMP:11061"/>
        <dbReference type="ChEBI" id="CHEBI:15378"/>
        <dbReference type="ChEBI" id="CHEBI:30013"/>
        <dbReference type="ChEBI" id="CHEBI:57692"/>
        <dbReference type="ChEBI" id="CHEBI:74257"/>
        <dbReference type="ChEBI" id="CHEBI:456215"/>
        <dbReference type="EC" id="2.7.1.180"/>
    </reaction>
</comment>